<evidence type="ECO:0000313" key="3">
    <source>
        <dbReference type="Proteomes" id="UP000029734"/>
    </source>
</evidence>
<organism evidence="2 3">
    <name type="scientific">Paenibacillus wynnii</name>
    <dbReference type="NCBI Taxonomy" id="268407"/>
    <lineage>
        <taxon>Bacteria</taxon>
        <taxon>Bacillati</taxon>
        <taxon>Bacillota</taxon>
        <taxon>Bacilli</taxon>
        <taxon>Bacillales</taxon>
        <taxon>Paenibacillaceae</taxon>
        <taxon>Paenibacillus</taxon>
    </lineage>
</organism>
<dbReference type="Pfam" id="PF10960">
    <property type="entry name" value="Holin_BhlA"/>
    <property type="match status" value="1"/>
</dbReference>
<dbReference type="InterPro" id="IPR024405">
    <property type="entry name" value="Phage_BhlA/UviB"/>
</dbReference>
<comment type="caution">
    <text evidence="2">The sequence shown here is derived from an EMBL/GenBank/DDBJ whole genome shotgun (WGS) entry which is preliminary data.</text>
</comment>
<dbReference type="STRING" id="268407.PWYN_02610"/>
<evidence type="ECO:0008006" key="4">
    <source>
        <dbReference type="Google" id="ProtNLM"/>
    </source>
</evidence>
<dbReference type="RefSeq" id="WP_036647982.1">
    <property type="nucleotide sequence ID" value="NZ_JQCR01000001.1"/>
</dbReference>
<protein>
    <recommendedName>
        <fullName evidence="4">BhlA-like holin</fullName>
    </recommendedName>
</protein>
<gene>
    <name evidence="2" type="ORF">PWYN_02610</name>
</gene>
<reference evidence="2 3" key="1">
    <citation type="submission" date="2014-08" db="EMBL/GenBank/DDBJ databases">
        <authorList>
            <person name="den Bakker H.C."/>
        </authorList>
    </citation>
    <scope>NUCLEOTIDE SEQUENCE [LARGE SCALE GENOMIC DNA]</scope>
    <source>
        <strain evidence="2 3">DSM 18334</strain>
    </source>
</reference>
<name>A0A098MHQ5_9BACL</name>
<dbReference type="EMBL" id="JQCR01000001">
    <property type="protein sequence ID" value="KGE21067.1"/>
    <property type="molecule type" value="Genomic_DNA"/>
</dbReference>
<feature type="coiled-coil region" evidence="1">
    <location>
        <begin position="48"/>
        <end position="75"/>
    </location>
</feature>
<dbReference type="Proteomes" id="UP000029734">
    <property type="component" value="Unassembled WGS sequence"/>
</dbReference>
<proteinExistence type="predicted"/>
<keyword evidence="3" id="KW-1185">Reference proteome</keyword>
<evidence type="ECO:0000313" key="2">
    <source>
        <dbReference type="EMBL" id="KGE21067.1"/>
    </source>
</evidence>
<keyword evidence="1" id="KW-0175">Coiled coil</keyword>
<dbReference type="AlphaFoldDB" id="A0A098MHQ5"/>
<reference evidence="2 3" key="2">
    <citation type="submission" date="2014-10" db="EMBL/GenBank/DDBJ databases">
        <title>Comparative genomics of the Paenibacillus odorifer group.</title>
        <authorList>
            <person name="Tsai Y.-C."/>
            <person name="Martin N."/>
            <person name="Korlach J."/>
            <person name="Wiedmann M."/>
        </authorList>
    </citation>
    <scope>NUCLEOTIDE SEQUENCE [LARGE SCALE GENOMIC DNA]</scope>
    <source>
        <strain evidence="2 3">DSM 18334</strain>
    </source>
</reference>
<sequence length="89" mass="10448">METNLINAALKDGLWAVLFISLYLYQLKESQRNQDDAHAREGKLMSFIDEISAQFEKLARQYERLSEDVREIKNDISERRAIKRKGDSE</sequence>
<evidence type="ECO:0000256" key="1">
    <source>
        <dbReference type="SAM" id="Coils"/>
    </source>
</evidence>
<dbReference type="eggNOG" id="ENOG502ZFMX">
    <property type="taxonomic scope" value="Bacteria"/>
</dbReference>
<accession>A0A098MHQ5</accession>